<evidence type="ECO:0000256" key="4">
    <source>
        <dbReference type="ARBA" id="ARBA00023069"/>
    </source>
</evidence>
<dbReference type="PROSITE" id="PS51450">
    <property type="entry name" value="LRR"/>
    <property type="match status" value="2"/>
</dbReference>
<feature type="compositionally biased region" description="Basic and acidic residues" evidence="6">
    <location>
        <begin position="1116"/>
        <end position="1133"/>
    </location>
</feature>
<keyword evidence="3" id="KW-0677">Repeat</keyword>
<dbReference type="OrthoDB" id="660555at2759"/>
<comment type="subcellular location">
    <subcellularLocation>
        <location evidence="1">Cell projection</location>
        <location evidence="1">Cilium</location>
    </subcellularLocation>
</comment>
<dbReference type="Proteomes" id="UP000785679">
    <property type="component" value="Unassembled WGS sequence"/>
</dbReference>
<dbReference type="PANTHER" id="PTHR45973:SF9">
    <property type="entry name" value="LEUCINE-RICH REPEAT-CONTAINING PROTEIN 46"/>
    <property type="match status" value="1"/>
</dbReference>
<comment type="caution">
    <text evidence="7">The sequence shown here is derived from an EMBL/GenBank/DDBJ whole genome shotgun (WGS) entry which is preliminary data.</text>
</comment>
<dbReference type="Pfam" id="PF12799">
    <property type="entry name" value="LRR_4"/>
    <property type="match status" value="1"/>
</dbReference>
<organism evidence="7 8">
    <name type="scientific">Halteria grandinella</name>
    <dbReference type="NCBI Taxonomy" id="5974"/>
    <lineage>
        <taxon>Eukaryota</taxon>
        <taxon>Sar</taxon>
        <taxon>Alveolata</taxon>
        <taxon>Ciliophora</taxon>
        <taxon>Intramacronucleata</taxon>
        <taxon>Spirotrichea</taxon>
        <taxon>Stichotrichia</taxon>
        <taxon>Sporadotrichida</taxon>
        <taxon>Halteriidae</taxon>
        <taxon>Halteria</taxon>
    </lineage>
</organism>
<dbReference type="InterPro" id="IPR001611">
    <property type="entry name" value="Leu-rich_rpt"/>
</dbReference>
<evidence type="ECO:0000256" key="6">
    <source>
        <dbReference type="SAM" id="MobiDB-lite"/>
    </source>
</evidence>
<protein>
    <submittedName>
        <fullName evidence="7">Uncharacterized protein</fullName>
    </submittedName>
</protein>
<evidence type="ECO:0000256" key="5">
    <source>
        <dbReference type="ARBA" id="ARBA00023273"/>
    </source>
</evidence>
<keyword evidence="5" id="KW-0966">Cell projection</keyword>
<gene>
    <name evidence="7" type="ORF">FGO68_gene746</name>
</gene>
<evidence type="ECO:0000313" key="7">
    <source>
        <dbReference type="EMBL" id="TNV87374.1"/>
    </source>
</evidence>
<evidence type="ECO:0000256" key="3">
    <source>
        <dbReference type="ARBA" id="ARBA00022737"/>
    </source>
</evidence>
<evidence type="ECO:0000313" key="8">
    <source>
        <dbReference type="Proteomes" id="UP000785679"/>
    </source>
</evidence>
<feature type="region of interest" description="Disordered" evidence="6">
    <location>
        <begin position="1114"/>
        <end position="1151"/>
    </location>
</feature>
<accession>A0A8J8P7I8</accession>
<dbReference type="PANTHER" id="PTHR45973">
    <property type="entry name" value="PROTEIN PHOSPHATASE 1 REGULATORY SUBUNIT SDS22-RELATED"/>
    <property type="match status" value="1"/>
</dbReference>
<dbReference type="InterPro" id="IPR050576">
    <property type="entry name" value="Cilia_flagella_integrity"/>
</dbReference>
<dbReference type="Gene3D" id="3.80.10.10">
    <property type="entry name" value="Ribonuclease Inhibitor"/>
    <property type="match status" value="1"/>
</dbReference>
<evidence type="ECO:0000256" key="1">
    <source>
        <dbReference type="ARBA" id="ARBA00004138"/>
    </source>
</evidence>
<proteinExistence type="predicted"/>
<evidence type="ECO:0000256" key="2">
    <source>
        <dbReference type="ARBA" id="ARBA00022614"/>
    </source>
</evidence>
<dbReference type="EMBL" id="RRYP01000475">
    <property type="protein sequence ID" value="TNV87374.1"/>
    <property type="molecule type" value="Genomic_DNA"/>
</dbReference>
<dbReference type="SUPFAM" id="SSF52058">
    <property type="entry name" value="L domain-like"/>
    <property type="match status" value="1"/>
</dbReference>
<reference evidence="7" key="1">
    <citation type="submission" date="2019-06" db="EMBL/GenBank/DDBJ databases">
        <authorList>
            <person name="Zheng W."/>
        </authorList>
    </citation>
    <scope>NUCLEOTIDE SEQUENCE</scope>
    <source>
        <strain evidence="7">QDHG01</strain>
    </source>
</reference>
<sequence>MTSGIIVLIIEQMKNKPQQPASQDSFRTETNQSLILKGGINQNPHNDDDDDNPFEFSDEARGKAEAKLLEDLARKEQTLRLIDCKLQDLQLLSGGGNGALSSAMLTDLWENTLEVNLSKNFLSSIDVLNQFRSLRYLTASENYIIEVSLNLPRLEKLDLRQNFIGKFPLLHQLPKLRDLDLSHNRLEDFKTDFKSPSCLSLQSLNISSNQIYFPSNQDFYDQLLENVKKLKNLRFLQIQGNPFIAQVEVQQVRLEQIVAQLGNLEELNGERVEVYRKIVGKQGGAGKEEKKVVTKGGGNGDKKSNLYIPTLETLCYNLEAANSHPSFALDHLRDLAYDVEKISEHLDLVDEHFAKGRNESDINDMIEDFMQNAQVLINNHFELQNIMLTILSKLTIIKFYDFGVRCFNTLKDLMIAGKDMEERVTDIIRREVVLKLHQQQNPEGVPASLLQGLYELVRETRKSEMLSGLYENCFPQWLRQLMGRINNAKRNGGMCDNNVHFDAVLALMSVSLYGGDEGNSGGASRKNAQLAMEKDLGLFIADILNESSWEYNRYMHCLKIVELLSLHEPLLANQFIDKFIHLGLLKNLKYSLSLYKKYSDLKAPEDTKETEARLRLKYLTLAAEISTLGGLLEAAPIKRVDILKDPLLDDLLQIVSHYKTDPVLLAAVCRFARQLFTRDEMLLNPEELIAPKVKRMQNLVQLIPYLGMKKYEEMARTARKYSGGGGGGDKVVQLQHMDDLVVHELFIAIIKLINFFCEEAEKTGASVFEEVSLSLNDASRETALFNCLEVPNDDVKLAVVECLNNVPLSEFDTEEIATIIRLLSHCKNIGAGKTELVLAKIFWIVTKLCKDAEEESGKNFRVKFGERAVGEALEILCRNQARQLEDEDEEQEKLSLSLSCLHFVKFASVNADTKRYLLNRHETFKRALYVDEQCTSYEFAKIPVEIEETWLARNMDVLIYAISGGGGAETVSPYTVASFRLLQRMGDVLMNYNCDELSDLIDPFQPGVDVIEQLKQHYRSKLRLRKKRERTYWRDPDQSMLEKLLDQSTPSGQQRCSQFHKQHYWFTASNGIPLLRMFLTKKVPACEQWLKRESESMGYDKHAMNIERALNKAKRKAEEKELDHQRKEDEKKGKVMVKNEGGAQEMEDGQDEGLTGVQILRRVLMREELGSHYDPETAAASDHLIMSAKSKSQNVENINKRDYKEGGVQNLKLRSLCIAAYLRCLHASIEYAPTESLKQEAIKQLSDLFVFRTITQLCDTTGWLEANIGAKYLRVMRHVIKAPLTLAQEKIGDRLSQYEIVSKAIRKMLNQVMIKLKNEQQKPLTSEDKVLIYELASMCQIMCRQSASLFLWSDMPVKQQGQHARTRRTPQEKVIDQQISMLFPSQNILAFIAIVFRDMELAYKLFDEQQQALLPKESQFIKNRCQMTRECIKSFMGDYLSKCKDYKYDILEAFMKGVVFEKKKLRESFLQEILKSHVDSGLRSSIETYLLEQKYTFDAEERERIASMVWVEATVNNTVPHQPRLLIFTNKGIHLMRPPSGKPCTVCPPENLCPNGPRPEHKFKYDRLTEVVQFEHFEQRVVLSFNMKGPSTLGGPKDILSLSVIIPTFSCLNEIQDILKEVHTLFSPKTDLKIRKDSLLPLSLQRHLQGEQLVTCKYLTLSQGKGFLSFASGNATVSQVVGGYAESVIPNCVIVALTYSEIVIMRENWGKWQLVEDAGIVEGIIEKMEAGGVGEQELMPMAQRQQETKLRASIEGILTVQARYRLDEIENLHVHKGKDPVLEIEFPRNKVEKFVFPCDYSRQIFIQSLIDAKNGATAADNSFQEVQEQ</sequence>
<name>A0A8J8P7I8_HALGN</name>
<keyword evidence="8" id="KW-1185">Reference proteome</keyword>
<dbReference type="InterPro" id="IPR032675">
    <property type="entry name" value="LRR_dom_sf"/>
</dbReference>
<keyword evidence="2" id="KW-0433">Leucine-rich repeat</keyword>
<dbReference type="InterPro" id="IPR025875">
    <property type="entry name" value="Leu-rich_rpt_4"/>
</dbReference>
<keyword evidence="4" id="KW-0969">Cilium</keyword>